<protein>
    <recommendedName>
        <fullName evidence="4">Outer membrane protein beta-barrel domain-containing protein</fullName>
    </recommendedName>
</protein>
<name>A0A1F6U3A1_9PROT</name>
<proteinExistence type="predicted"/>
<dbReference type="STRING" id="1817768.A3A87_01585"/>
<reference evidence="2 3" key="1">
    <citation type="journal article" date="2016" name="Nat. Commun.">
        <title>Thousands of microbial genomes shed light on interconnected biogeochemical processes in an aquifer system.</title>
        <authorList>
            <person name="Anantharaman K."/>
            <person name="Brown C.T."/>
            <person name="Hug L.A."/>
            <person name="Sharon I."/>
            <person name="Castelle C.J."/>
            <person name="Probst A.J."/>
            <person name="Thomas B.C."/>
            <person name="Singh A."/>
            <person name="Wilkins M.J."/>
            <person name="Karaoz U."/>
            <person name="Brodie E.L."/>
            <person name="Williams K.H."/>
            <person name="Hubbard S.S."/>
            <person name="Banfield J.F."/>
        </authorList>
    </citation>
    <scope>NUCLEOTIDE SEQUENCE [LARGE SCALE GENOMIC DNA]</scope>
</reference>
<gene>
    <name evidence="2" type="ORF">A3A87_01585</name>
</gene>
<accession>A0A1F6U3A1</accession>
<evidence type="ECO:0008006" key="4">
    <source>
        <dbReference type="Google" id="ProtNLM"/>
    </source>
</evidence>
<keyword evidence="1" id="KW-0732">Signal</keyword>
<organism evidence="2 3">
    <name type="scientific">Candidatus Muproteobacteria bacterium RIFCSPLOWO2_01_FULL_60_18</name>
    <dbReference type="NCBI Taxonomy" id="1817768"/>
    <lineage>
        <taxon>Bacteria</taxon>
        <taxon>Pseudomonadati</taxon>
        <taxon>Pseudomonadota</taxon>
        <taxon>Candidatus Muproteobacteria</taxon>
    </lineage>
</organism>
<dbReference type="EMBL" id="MFTC01000031">
    <property type="protein sequence ID" value="OGI51855.1"/>
    <property type="molecule type" value="Genomic_DNA"/>
</dbReference>
<feature type="chain" id="PRO_5009526964" description="Outer membrane protein beta-barrel domain-containing protein" evidence="1">
    <location>
        <begin position="24"/>
        <end position="291"/>
    </location>
</feature>
<evidence type="ECO:0000256" key="1">
    <source>
        <dbReference type="SAM" id="SignalP"/>
    </source>
</evidence>
<evidence type="ECO:0000313" key="2">
    <source>
        <dbReference type="EMBL" id="OGI51855.1"/>
    </source>
</evidence>
<evidence type="ECO:0000313" key="3">
    <source>
        <dbReference type="Proteomes" id="UP000179037"/>
    </source>
</evidence>
<dbReference type="Proteomes" id="UP000179037">
    <property type="component" value="Unassembled WGS sequence"/>
</dbReference>
<feature type="signal peptide" evidence="1">
    <location>
        <begin position="1"/>
        <end position="23"/>
    </location>
</feature>
<comment type="caution">
    <text evidence="2">The sequence shown here is derived from an EMBL/GenBank/DDBJ whole genome shotgun (WGS) entry which is preliminary data.</text>
</comment>
<sequence>MKTVNKAVLASVALLVAAGPALSAPAGKPSWFNDTPFAGAGALGVPEARLLTPSDYTSFGIKLFSSRQNVVEEGYPADVRPVALDANTVRLYGEVESPRFGTGSFSSVGDSPLGRINAFGVSWQHRLNAMNSFAVSAEYGAGTAVYPLPLDTLDTRAAFSWTSVLPSAVKPSITGSVFLGDEIAREEIYRHLGRKYYGFAVGGSLTLFQSHTPYVSFKMQRSLYETTDDSLFVSPRSGDRSLLSAGWKWQVQRDLSLQAEASYGLGETPGSLDPYSLERSRILFGTRFGFK</sequence>
<dbReference type="AlphaFoldDB" id="A0A1F6U3A1"/>